<protein>
    <submittedName>
        <fullName evidence="4">Ribosomal protein S18 acetylase RimI-like enzyme</fullName>
    </submittedName>
</protein>
<keyword evidence="4" id="KW-0687">Ribonucleoprotein</keyword>
<organism evidence="4 5">
    <name type="scientific">Kitasatospora kifunensis</name>
    <name type="common">Streptomyces kifunensis</name>
    <dbReference type="NCBI Taxonomy" id="58351"/>
    <lineage>
        <taxon>Bacteria</taxon>
        <taxon>Bacillati</taxon>
        <taxon>Actinomycetota</taxon>
        <taxon>Actinomycetes</taxon>
        <taxon>Kitasatosporales</taxon>
        <taxon>Streptomycetaceae</taxon>
        <taxon>Kitasatospora</taxon>
    </lineage>
</organism>
<proteinExistence type="predicted"/>
<dbReference type="GO" id="GO:0016747">
    <property type="term" value="F:acyltransferase activity, transferring groups other than amino-acyl groups"/>
    <property type="evidence" value="ECO:0007669"/>
    <property type="project" value="InterPro"/>
</dbReference>
<dbReference type="PROSITE" id="PS51186">
    <property type="entry name" value="GNAT"/>
    <property type="match status" value="1"/>
</dbReference>
<reference evidence="4 5" key="1">
    <citation type="submission" date="2020-08" db="EMBL/GenBank/DDBJ databases">
        <title>Sequencing the genomes of 1000 actinobacteria strains.</title>
        <authorList>
            <person name="Klenk H.-P."/>
        </authorList>
    </citation>
    <scope>NUCLEOTIDE SEQUENCE [LARGE SCALE GENOMIC DNA]</scope>
    <source>
        <strain evidence="4 5">DSM 41654</strain>
    </source>
</reference>
<sequence>MDLIIRRAHEADLDPAGEVTVEAFVGDGHTNPAADYVQLLRDARRRAAEAELLVAVDPADLSQGPSGRVLGCVTFAVGGQPWADIATPEEGEIRMLAAAASARGRGVGEALVRACVARSRELGLAGMAFSTRPAMTAAHRIYERVGFRRTPERDWYARPEVELLVYTMQF</sequence>
<keyword evidence="1" id="KW-0808">Transferase</keyword>
<dbReference type="InterPro" id="IPR050832">
    <property type="entry name" value="Bact_Acetyltransf"/>
</dbReference>
<evidence type="ECO:0000256" key="2">
    <source>
        <dbReference type="ARBA" id="ARBA00023315"/>
    </source>
</evidence>
<dbReference type="Pfam" id="PF00583">
    <property type="entry name" value="Acetyltransf_1"/>
    <property type="match status" value="1"/>
</dbReference>
<keyword evidence="2" id="KW-0012">Acyltransferase</keyword>
<dbReference type="InterPro" id="IPR000182">
    <property type="entry name" value="GNAT_dom"/>
</dbReference>
<dbReference type="GO" id="GO:0005840">
    <property type="term" value="C:ribosome"/>
    <property type="evidence" value="ECO:0007669"/>
    <property type="project" value="UniProtKB-KW"/>
</dbReference>
<evidence type="ECO:0000256" key="1">
    <source>
        <dbReference type="ARBA" id="ARBA00022679"/>
    </source>
</evidence>
<evidence type="ECO:0000259" key="3">
    <source>
        <dbReference type="PROSITE" id="PS51186"/>
    </source>
</evidence>
<keyword evidence="5" id="KW-1185">Reference proteome</keyword>
<evidence type="ECO:0000313" key="5">
    <source>
        <dbReference type="Proteomes" id="UP000540506"/>
    </source>
</evidence>
<dbReference type="EMBL" id="JACHJV010000001">
    <property type="protein sequence ID" value="MBB4923636.1"/>
    <property type="molecule type" value="Genomic_DNA"/>
</dbReference>
<name>A0A7W7R2J4_KITKI</name>
<dbReference type="SUPFAM" id="SSF55729">
    <property type="entry name" value="Acyl-CoA N-acyltransferases (Nat)"/>
    <property type="match status" value="1"/>
</dbReference>
<gene>
    <name evidence="4" type="ORF">FHR34_002629</name>
</gene>
<dbReference type="AlphaFoldDB" id="A0A7W7R2J4"/>
<dbReference type="Proteomes" id="UP000540506">
    <property type="component" value="Unassembled WGS sequence"/>
</dbReference>
<keyword evidence="4" id="KW-0689">Ribosomal protein</keyword>
<dbReference type="CDD" id="cd04301">
    <property type="entry name" value="NAT_SF"/>
    <property type="match status" value="1"/>
</dbReference>
<feature type="domain" description="N-acetyltransferase" evidence="3">
    <location>
        <begin position="3"/>
        <end position="170"/>
    </location>
</feature>
<accession>A0A7W7R2J4</accession>
<dbReference type="PANTHER" id="PTHR43877:SF2">
    <property type="entry name" value="AMINOALKYLPHOSPHONATE N-ACETYLTRANSFERASE-RELATED"/>
    <property type="match status" value="1"/>
</dbReference>
<dbReference type="RefSeq" id="WP_184935714.1">
    <property type="nucleotide sequence ID" value="NZ_JACHJV010000001.1"/>
</dbReference>
<comment type="caution">
    <text evidence="4">The sequence shown here is derived from an EMBL/GenBank/DDBJ whole genome shotgun (WGS) entry which is preliminary data.</text>
</comment>
<dbReference type="PANTHER" id="PTHR43877">
    <property type="entry name" value="AMINOALKYLPHOSPHONATE N-ACETYLTRANSFERASE-RELATED-RELATED"/>
    <property type="match status" value="1"/>
</dbReference>
<dbReference type="InterPro" id="IPR016181">
    <property type="entry name" value="Acyl_CoA_acyltransferase"/>
</dbReference>
<evidence type="ECO:0000313" key="4">
    <source>
        <dbReference type="EMBL" id="MBB4923636.1"/>
    </source>
</evidence>
<dbReference type="Gene3D" id="3.40.630.30">
    <property type="match status" value="1"/>
</dbReference>